<dbReference type="PROSITE" id="PS51186">
    <property type="entry name" value="GNAT"/>
    <property type="match status" value="1"/>
</dbReference>
<comment type="caution">
    <text evidence="2">The sequence shown here is derived from an EMBL/GenBank/DDBJ whole genome shotgun (WGS) entry which is preliminary data.</text>
</comment>
<name>A0A8J7JZ39_9GAMM</name>
<dbReference type="InterPro" id="IPR016181">
    <property type="entry name" value="Acyl_CoA_acyltransferase"/>
</dbReference>
<dbReference type="Pfam" id="PF13302">
    <property type="entry name" value="Acetyltransf_3"/>
    <property type="match status" value="1"/>
</dbReference>
<dbReference type="SUPFAM" id="SSF55729">
    <property type="entry name" value="Acyl-CoA N-acyltransferases (Nat)"/>
    <property type="match status" value="1"/>
</dbReference>
<dbReference type="PANTHER" id="PTHR43441">
    <property type="entry name" value="RIBOSOMAL-PROTEIN-SERINE ACETYLTRANSFERASE"/>
    <property type="match status" value="1"/>
</dbReference>
<dbReference type="GO" id="GO:1990189">
    <property type="term" value="F:protein N-terminal-serine acetyltransferase activity"/>
    <property type="evidence" value="ECO:0007669"/>
    <property type="project" value="TreeGrafter"/>
</dbReference>
<evidence type="ECO:0000259" key="1">
    <source>
        <dbReference type="PROSITE" id="PS51186"/>
    </source>
</evidence>
<dbReference type="Gene3D" id="3.40.630.30">
    <property type="match status" value="1"/>
</dbReference>
<dbReference type="GO" id="GO:0005737">
    <property type="term" value="C:cytoplasm"/>
    <property type="evidence" value="ECO:0007669"/>
    <property type="project" value="TreeGrafter"/>
</dbReference>
<dbReference type="FunFam" id="3.40.630.30:FF:000047">
    <property type="entry name" value="Acetyltransferase, GNAT family"/>
    <property type="match status" value="1"/>
</dbReference>
<sequence length="239" mass="27676">METQINALGQHTGVDLDNWQPRAYPGSDPMMGRYCRLVALCPETHAQQLFEAFSDDTKQRNWTYLPYGPFDTLESFKGWLVESSQSSDPLFYTIIDQRSDQAVGLASYLRIEPTVGAIEVGHIHFSPRLQKTPLATEAMYLMMHRAFAELGYRRYEWKCDACNQGSRNAAQRLGFQYEGIFRQATLYKGRNRDTAWFSIIDKEWPTLQVMFERWLDESNFDHNGQQINSLLTCLKEYAA</sequence>
<dbReference type="AlphaFoldDB" id="A0A8J7JZ39"/>
<accession>A0A8J7JZ39</accession>
<dbReference type="RefSeq" id="WP_193953923.1">
    <property type="nucleotide sequence ID" value="NZ_JADEYS010000013.1"/>
</dbReference>
<keyword evidence="3" id="KW-1185">Reference proteome</keyword>
<dbReference type="PANTHER" id="PTHR43441:SF2">
    <property type="entry name" value="FAMILY ACETYLTRANSFERASE, PUTATIVE (AFU_ORTHOLOGUE AFUA_7G00850)-RELATED"/>
    <property type="match status" value="1"/>
</dbReference>
<protein>
    <submittedName>
        <fullName evidence="2">GNAT family N-acetyltransferase</fullName>
    </submittedName>
</protein>
<organism evidence="2 3">
    <name type="scientific">Pontibacterium sinense</name>
    <dbReference type="NCBI Taxonomy" id="2781979"/>
    <lineage>
        <taxon>Bacteria</taxon>
        <taxon>Pseudomonadati</taxon>
        <taxon>Pseudomonadota</taxon>
        <taxon>Gammaproteobacteria</taxon>
        <taxon>Oceanospirillales</taxon>
        <taxon>Oceanospirillaceae</taxon>
        <taxon>Pontibacterium</taxon>
    </lineage>
</organism>
<dbReference type="InterPro" id="IPR000182">
    <property type="entry name" value="GNAT_dom"/>
</dbReference>
<reference evidence="2" key="1">
    <citation type="submission" date="2020-10" db="EMBL/GenBank/DDBJ databases">
        <title>Bacterium isolated from coastal waters sediment.</title>
        <authorList>
            <person name="Chen R.-J."/>
            <person name="Lu D.-C."/>
            <person name="Zhu K.-L."/>
            <person name="Du Z.-J."/>
        </authorList>
    </citation>
    <scope>NUCLEOTIDE SEQUENCE</scope>
    <source>
        <strain evidence="2">N1Y112</strain>
    </source>
</reference>
<proteinExistence type="predicted"/>
<evidence type="ECO:0000313" key="2">
    <source>
        <dbReference type="EMBL" id="MBE9398298.1"/>
    </source>
</evidence>
<dbReference type="EMBL" id="JADEYS010000013">
    <property type="protein sequence ID" value="MBE9398298.1"/>
    <property type="molecule type" value="Genomic_DNA"/>
</dbReference>
<feature type="domain" description="N-acetyltransferase" evidence="1">
    <location>
        <begin position="47"/>
        <end position="193"/>
    </location>
</feature>
<dbReference type="GO" id="GO:0008999">
    <property type="term" value="F:protein-N-terminal-alanine acetyltransferase activity"/>
    <property type="evidence" value="ECO:0007669"/>
    <property type="project" value="TreeGrafter"/>
</dbReference>
<dbReference type="Proteomes" id="UP000640333">
    <property type="component" value="Unassembled WGS sequence"/>
</dbReference>
<evidence type="ECO:0000313" key="3">
    <source>
        <dbReference type="Proteomes" id="UP000640333"/>
    </source>
</evidence>
<dbReference type="InterPro" id="IPR051908">
    <property type="entry name" value="Ribosomal_N-acetyltransferase"/>
</dbReference>
<gene>
    <name evidence="2" type="ORF">IOQ59_13635</name>
</gene>